<dbReference type="InterPro" id="IPR025394">
    <property type="entry name" value="DUF4127"/>
</dbReference>
<organism evidence="2 3">
    <name type="scientific">Selenomonas ruminantium</name>
    <dbReference type="NCBI Taxonomy" id="971"/>
    <lineage>
        <taxon>Bacteria</taxon>
        <taxon>Bacillati</taxon>
        <taxon>Bacillota</taxon>
        <taxon>Negativicutes</taxon>
        <taxon>Selenomonadales</taxon>
        <taxon>Selenomonadaceae</taxon>
        <taxon>Selenomonas</taxon>
    </lineage>
</organism>
<sequence length="311" mass="33778">MKTIRMILAAVLAGLFSLLAVDASLAAAKGKLLFVPYDNCALADQAAVERLRSRGYEVLLPPAELLSDGAACPGQPDKLWAWVRANIGTADAAMVSADALLYGGLVPSRRHELPEPLLAARVAQFAVLHQKYPDIRFYVFGSLMRTSGDAAAGRGGPDYYLEYGDDIVAATALVDKQETQGLTRAEQAELSRHMNAVPPDVWQDWQARRDKNLSMNRCLIDYTRKGVVRHFVIGQDDTAPLSQTQREGRILTAYAQGLPAGKFQLLAGDAPVDAVLVCRAVQDLAGSKPARCLCLPAASITEFYRDNTFET</sequence>
<evidence type="ECO:0000256" key="1">
    <source>
        <dbReference type="SAM" id="SignalP"/>
    </source>
</evidence>
<protein>
    <recommendedName>
        <fullName evidence="4">DUF4127 family protein</fullName>
    </recommendedName>
</protein>
<keyword evidence="1" id="KW-0732">Signal</keyword>
<reference evidence="2 3" key="1">
    <citation type="submission" date="2016-10" db="EMBL/GenBank/DDBJ databases">
        <authorList>
            <person name="de Groot N.N."/>
        </authorList>
    </citation>
    <scope>NUCLEOTIDE SEQUENCE [LARGE SCALE GENOMIC DNA]</scope>
    <source>
        <strain evidence="2 3">Z108</strain>
    </source>
</reference>
<feature type="signal peptide" evidence="1">
    <location>
        <begin position="1"/>
        <end position="26"/>
    </location>
</feature>
<name>A0A1I3HRP8_SELRU</name>
<dbReference type="RefSeq" id="WP_075445675.1">
    <property type="nucleotide sequence ID" value="NZ_FOQK01000033.1"/>
</dbReference>
<evidence type="ECO:0000313" key="2">
    <source>
        <dbReference type="EMBL" id="SFI38342.1"/>
    </source>
</evidence>
<feature type="chain" id="PRO_5038828599" description="DUF4127 family protein" evidence="1">
    <location>
        <begin position="27"/>
        <end position="311"/>
    </location>
</feature>
<dbReference type="Proteomes" id="UP000183639">
    <property type="component" value="Unassembled WGS sequence"/>
</dbReference>
<evidence type="ECO:0000313" key="3">
    <source>
        <dbReference type="Proteomes" id="UP000183639"/>
    </source>
</evidence>
<gene>
    <name evidence="2" type="ORF">SAMN04487861_13316</name>
</gene>
<evidence type="ECO:0008006" key="4">
    <source>
        <dbReference type="Google" id="ProtNLM"/>
    </source>
</evidence>
<dbReference type="OrthoDB" id="9789552at2"/>
<dbReference type="EMBL" id="FOQK01000033">
    <property type="protein sequence ID" value="SFI38342.1"/>
    <property type="molecule type" value="Genomic_DNA"/>
</dbReference>
<proteinExistence type="predicted"/>
<dbReference type="AlphaFoldDB" id="A0A1I3HRP8"/>
<accession>A0A1I3HRP8</accession>
<dbReference type="Pfam" id="PF13552">
    <property type="entry name" value="DUF4127"/>
    <property type="match status" value="1"/>
</dbReference>